<dbReference type="InterPro" id="IPR023198">
    <property type="entry name" value="PGP-like_dom2"/>
</dbReference>
<dbReference type="RefSeq" id="WP_219763365.1">
    <property type="nucleotide sequence ID" value="NZ_JAHYBZ010000004.1"/>
</dbReference>
<dbReference type="SFLD" id="SFLDG01129">
    <property type="entry name" value="C1.5:_HAD__Beta-PGM__Phosphata"/>
    <property type="match status" value="1"/>
</dbReference>
<evidence type="ECO:0000313" key="11">
    <source>
        <dbReference type="EMBL" id="MBW6398756.1"/>
    </source>
</evidence>
<dbReference type="InterPro" id="IPR041492">
    <property type="entry name" value="HAD_2"/>
</dbReference>
<evidence type="ECO:0000313" key="12">
    <source>
        <dbReference type="Proteomes" id="UP001196565"/>
    </source>
</evidence>
<gene>
    <name evidence="11" type="primary">gph</name>
    <name evidence="11" type="ORF">KPL78_12905</name>
</gene>
<dbReference type="EMBL" id="JAHYBZ010000004">
    <property type="protein sequence ID" value="MBW6398756.1"/>
    <property type="molecule type" value="Genomic_DNA"/>
</dbReference>
<comment type="catalytic activity">
    <reaction evidence="1 10">
        <text>2-phosphoglycolate + H2O = glycolate + phosphate</text>
        <dbReference type="Rhea" id="RHEA:14369"/>
        <dbReference type="ChEBI" id="CHEBI:15377"/>
        <dbReference type="ChEBI" id="CHEBI:29805"/>
        <dbReference type="ChEBI" id="CHEBI:43474"/>
        <dbReference type="ChEBI" id="CHEBI:58033"/>
        <dbReference type="EC" id="3.1.3.18"/>
    </reaction>
</comment>
<comment type="pathway">
    <text evidence="3 10">Organic acid metabolism; glycolate biosynthesis; glycolate from 2-phosphoglycolate: step 1/1.</text>
</comment>
<evidence type="ECO:0000256" key="8">
    <source>
        <dbReference type="ARBA" id="ARBA00022842"/>
    </source>
</evidence>
<evidence type="ECO:0000256" key="5">
    <source>
        <dbReference type="ARBA" id="ARBA00013078"/>
    </source>
</evidence>
<dbReference type="Gene3D" id="1.10.150.240">
    <property type="entry name" value="Putative phosphatase, domain 2"/>
    <property type="match status" value="1"/>
</dbReference>
<dbReference type="Proteomes" id="UP001196565">
    <property type="component" value="Unassembled WGS sequence"/>
</dbReference>
<sequence length="215" mass="22273">MNRIAVFDLDGTLVDSAADIHASLDRLMASLGLAGFTRPEVIGMIGDGVRALVTKALTARGQPFDEAALDRFTADYTAAASDQTRPFDGIPELLDELAAEGWRMAVCTNKPEEAARKLLDDLGLADRFVALGGGDSFPVRKPDPQHLLATLAAAGGEVAHAVMIGDHRNDVQAAEGAGVPCIFAGWGYGPIAMANGAPVAARPGDLPGIMAALLA</sequence>
<feature type="binding site" evidence="10">
    <location>
        <position position="166"/>
    </location>
    <ligand>
        <name>Mg(2+)</name>
        <dbReference type="ChEBI" id="CHEBI:18420"/>
    </ligand>
</feature>
<dbReference type="SFLD" id="SFLDS00003">
    <property type="entry name" value="Haloacid_Dehalogenase"/>
    <property type="match status" value="1"/>
</dbReference>
<evidence type="ECO:0000256" key="7">
    <source>
        <dbReference type="ARBA" id="ARBA00022801"/>
    </source>
</evidence>
<accession>A0ABS7A8X0</accession>
<comment type="function">
    <text evidence="10">Specifically catalyzes the dephosphorylation of 2-phosphoglycolate. Is involved in the dissimilation of the intracellular 2-phosphoglycolate formed during the DNA repair of 3'-phosphoglycolate ends, a major class of DNA lesions induced by oxidative stress.</text>
</comment>
<name>A0ABS7A8X0_9PROT</name>
<keyword evidence="6 10" id="KW-0479">Metal-binding</keyword>
<protein>
    <recommendedName>
        <fullName evidence="5 10">Phosphoglycolate phosphatase</fullName>
        <shortName evidence="10">PGP</shortName>
        <shortName evidence="10">PGPase</shortName>
        <ecNumber evidence="5 10">3.1.3.18</ecNumber>
    </recommendedName>
</protein>
<dbReference type="GO" id="GO:0008967">
    <property type="term" value="F:phosphoglycolate phosphatase activity"/>
    <property type="evidence" value="ECO:0007669"/>
    <property type="project" value="UniProtKB-EC"/>
</dbReference>
<comment type="similarity">
    <text evidence="4 10">Belongs to the HAD-like hydrolase superfamily. CbbY/CbbZ/Gph/YieH family.</text>
</comment>
<organism evidence="11 12">
    <name type="scientific">Roseomonas alba</name>
    <dbReference type="NCBI Taxonomy" id="2846776"/>
    <lineage>
        <taxon>Bacteria</taxon>
        <taxon>Pseudomonadati</taxon>
        <taxon>Pseudomonadota</taxon>
        <taxon>Alphaproteobacteria</taxon>
        <taxon>Acetobacterales</taxon>
        <taxon>Roseomonadaceae</taxon>
        <taxon>Roseomonas</taxon>
    </lineage>
</organism>
<dbReference type="Pfam" id="PF13419">
    <property type="entry name" value="HAD_2"/>
    <property type="match status" value="1"/>
</dbReference>
<keyword evidence="12" id="KW-1185">Reference proteome</keyword>
<dbReference type="InterPro" id="IPR037512">
    <property type="entry name" value="PGPase_prok"/>
</dbReference>
<keyword evidence="9 10" id="KW-0119">Carbohydrate metabolism</keyword>
<dbReference type="SUPFAM" id="SSF56784">
    <property type="entry name" value="HAD-like"/>
    <property type="match status" value="1"/>
</dbReference>
<keyword evidence="7 10" id="KW-0378">Hydrolase</keyword>
<evidence type="ECO:0000256" key="10">
    <source>
        <dbReference type="HAMAP-Rule" id="MF_00495"/>
    </source>
</evidence>
<evidence type="ECO:0000256" key="2">
    <source>
        <dbReference type="ARBA" id="ARBA00001946"/>
    </source>
</evidence>
<dbReference type="PANTHER" id="PTHR43434:SF1">
    <property type="entry name" value="PHOSPHOGLYCOLATE PHOSPHATASE"/>
    <property type="match status" value="1"/>
</dbReference>
<dbReference type="NCBIfam" id="TIGR01449">
    <property type="entry name" value="PGP_bact"/>
    <property type="match status" value="1"/>
</dbReference>
<reference evidence="11 12" key="1">
    <citation type="submission" date="2021-07" db="EMBL/GenBank/DDBJ databases">
        <authorList>
            <person name="So Y."/>
        </authorList>
    </citation>
    <scope>NUCLEOTIDE SEQUENCE [LARGE SCALE GENOMIC DNA]</scope>
    <source>
        <strain evidence="11 12">HJA6</strain>
    </source>
</reference>
<dbReference type="InterPro" id="IPR036412">
    <property type="entry name" value="HAD-like_sf"/>
</dbReference>
<dbReference type="EC" id="3.1.3.18" evidence="5 10"/>
<dbReference type="InterPro" id="IPR023214">
    <property type="entry name" value="HAD_sf"/>
</dbReference>
<evidence type="ECO:0000256" key="6">
    <source>
        <dbReference type="ARBA" id="ARBA00022723"/>
    </source>
</evidence>
<evidence type="ECO:0000256" key="4">
    <source>
        <dbReference type="ARBA" id="ARBA00006171"/>
    </source>
</evidence>
<feature type="binding site" evidence="10">
    <location>
        <position position="10"/>
    </location>
    <ligand>
        <name>Mg(2+)</name>
        <dbReference type="ChEBI" id="CHEBI:18420"/>
    </ligand>
</feature>
<feature type="binding site" evidence="10">
    <location>
        <position position="8"/>
    </location>
    <ligand>
        <name>Mg(2+)</name>
        <dbReference type="ChEBI" id="CHEBI:18420"/>
    </ligand>
</feature>
<comment type="caution">
    <text evidence="11">The sequence shown here is derived from an EMBL/GenBank/DDBJ whole genome shotgun (WGS) entry which is preliminary data.</text>
</comment>
<evidence type="ECO:0000256" key="3">
    <source>
        <dbReference type="ARBA" id="ARBA00004818"/>
    </source>
</evidence>
<dbReference type="InterPro" id="IPR006439">
    <property type="entry name" value="HAD-SF_hydro_IA"/>
</dbReference>
<evidence type="ECO:0000256" key="1">
    <source>
        <dbReference type="ARBA" id="ARBA00000830"/>
    </source>
</evidence>
<dbReference type="NCBIfam" id="TIGR01549">
    <property type="entry name" value="HAD-SF-IA-v1"/>
    <property type="match status" value="1"/>
</dbReference>
<comment type="cofactor">
    <cofactor evidence="2 10">
        <name>Mg(2+)</name>
        <dbReference type="ChEBI" id="CHEBI:18420"/>
    </cofactor>
</comment>
<evidence type="ECO:0000256" key="9">
    <source>
        <dbReference type="ARBA" id="ARBA00023277"/>
    </source>
</evidence>
<dbReference type="Gene3D" id="3.40.50.1000">
    <property type="entry name" value="HAD superfamily/HAD-like"/>
    <property type="match status" value="1"/>
</dbReference>
<dbReference type="PANTHER" id="PTHR43434">
    <property type="entry name" value="PHOSPHOGLYCOLATE PHOSPHATASE"/>
    <property type="match status" value="1"/>
</dbReference>
<dbReference type="HAMAP" id="MF_00495">
    <property type="entry name" value="GPH_hydrolase_bact"/>
    <property type="match status" value="1"/>
</dbReference>
<keyword evidence="8 10" id="KW-0460">Magnesium</keyword>
<dbReference type="InterPro" id="IPR050155">
    <property type="entry name" value="HAD-like_hydrolase_sf"/>
</dbReference>
<feature type="active site" description="Nucleophile" evidence="10">
    <location>
        <position position="8"/>
    </location>
</feature>
<proteinExistence type="inferred from homology"/>